<dbReference type="InterPro" id="IPR015321">
    <property type="entry name" value="TypeI_recpt_CBD"/>
</dbReference>
<keyword evidence="5 8" id="KW-0472">Membrane</keyword>
<dbReference type="EMBL" id="JAFHDT010000001">
    <property type="protein sequence ID" value="KAI7815018.1"/>
    <property type="molecule type" value="Genomic_DNA"/>
</dbReference>
<keyword evidence="6 10" id="KW-0675">Receptor</keyword>
<evidence type="ECO:0000256" key="5">
    <source>
        <dbReference type="ARBA" id="ARBA00023136"/>
    </source>
</evidence>
<evidence type="ECO:0000256" key="3">
    <source>
        <dbReference type="ARBA" id="ARBA00022729"/>
    </source>
</evidence>
<dbReference type="PANTHER" id="PTHR23037">
    <property type="entry name" value="CYTOKINE RECEPTOR"/>
    <property type="match status" value="1"/>
</dbReference>
<organism evidence="10 11">
    <name type="scientific">Triplophysa rosa</name>
    <name type="common">Cave loach</name>
    <dbReference type="NCBI Taxonomy" id="992332"/>
    <lineage>
        <taxon>Eukaryota</taxon>
        <taxon>Metazoa</taxon>
        <taxon>Chordata</taxon>
        <taxon>Craniata</taxon>
        <taxon>Vertebrata</taxon>
        <taxon>Euteleostomi</taxon>
        <taxon>Actinopterygii</taxon>
        <taxon>Neopterygii</taxon>
        <taxon>Teleostei</taxon>
        <taxon>Ostariophysi</taxon>
        <taxon>Cypriniformes</taxon>
        <taxon>Nemacheilidae</taxon>
        <taxon>Triplophysa</taxon>
    </lineage>
</organism>
<evidence type="ECO:0000256" key="4">
    <source>
        <dbReference type="ARBA" id="ARBA00022989"/>
    </source>
</evidence>
<keyword evidence="4 8" id="KW-1133">Transmembrane helix</keyword>
<dbReference type="AlphaFoldDB" id="A0A9W7X6R0"/>
<gene>
    <name evidence="10" type="ORF">IRJ41_025769</name>
</gene>
<evidence type="ECO:0000256" key="2">
    <source>
        <dbReference type="ARBA" id="ARBA00022692"/>
    </source>
</evidence>
<feature type="non-terminal residue" evidence="10">
    <location>
        <position position="1"/>
    </location>
</feature>
<evidence type="ECO:0000256" key="7">
    <source>
        <dbReference type="ARBA" id="ARBA00023180"/>
    </source>
</evidence>
<name>A0A9W7X6R0_TRIRA</name>
<accession>A0A9W7X6R0</accession>
<keyword evidence="3" id="KW-0732">Signal</keyword>
<protein>
    <submittedName>
        <fullName evidence="10">Interleukin 13 receptor</fullName>
    </submittedName>
</protein>
<dbReference type="SUPFAM" id="SSF49265">
    <property type="entry name" value="Fibronectin type III"/>
    <property type="match status" value="1"/>
</dbReference>
<evidence type="ECO:0000256" key="6">
    <source>
        <dbReference type="ARBA" id="ARBA00023170"/>
    </source>
</evidence>
<dbReference type="Proteomes" id="UP001059041">
    <property type="component" value="Linkage Group LG1"/>
</dbReference>
<keyword evidence="2 8" id="KW-0812">Transmembrane</keyword>
<comment type="caution">
    <text evidence="10">The sequence shown here is derived from an EMBL/GenBank/DDBJ whole genome shotgun (WGS) entry which is preliminary data.</text>
</comment>
<dbReference type="GO" id="GO:0009897">
    <property type="term" value="C:external side of plasma membrane"/>
    <property type="evidence" value="ECO:0007669"/>
    <property type="project" value="TreeGrafter"/>
</dbReference>
<evidence type="ECO:0000256" key="8">
    <source>
        <dbReference type="SAM" id="Phobius"/>
    </source>
</evidence>
<feature type="transmembrane region" description="Helical" evidence="8">
    <location>
        <begin position="295"/>
        <end position="317"/>
    </location>
</feature>
<comment type="subcellular location">
    <subcellularLocation>
        <location evidence="1">Membrane</location>
        <topology evidence="1">Single-pass type I membrane protein</topology>
    </subcellularLocation>
</comment>
<dbReference type="InterPro" id="IPR013783">
    <property type="entry name" value="Ig-like_fold"/>
</dbReference>
<keyword evidence="7" id="KW-0325">Glycoprotein</keyword>
<evidence type="ECO:0000256" key="1">
    <source>
        <dbReference type="ARBA" id="ARBA00004479"/>
    </source>
</evidence>
<reference evidence="10" key="1">
    <citation type="submission" date="2021-02" db="EMBL/GenBank/DDBJ databases">
        <title>Comparative genomics reveals that relaxation of natural selection precedes convergent phenotypic evolution of cavefish.</title>
        <authorList>
            <person name="Peng Z."/>
        </authorList>
    </citation>
    <scope>NUCLEOTIDE SEQUENCE</scope>
    <source>
        <tissue evidence="10">Muscle</tissue>
    </source>
</reference>
<sequence length="381" mass="43206">QEAPPPSSLSGLPLFLSLDKDGFPHGAHLQEGRGSTSTLRDCFSKSPQKRLTCNLFYTFNLSNEKGLCITVTTNPKNCGNKLPSLPSNFTIPSPPVTLVRNLSCLYYSINNLTCTWNLADDVQDLSLYYRLQQKKIDHITKCSSYINDTMKIKGCDIYSEDFKENVDEMFFMFNGSHKGISVNNTFKKKDPGYNVKLNKPKLIIRRDEQKLYFQTIRSGFEQFAEDCFEYTYTYTKCNEKHNSIRGNNDYSLSYDHVCKYTAKVQIVLKDYCGTGQSELSDEVEYGVNRDPNVPVLLAVIIVPLVVSCCLIACLVLIHRHKDSILPKIPEPSLLFKGMIYNNIRMTDDPRNTSVGPMYVPIEETVSKISLEPETTLLNKGL</sequence>
<evidence type="ECO:0000313" key="11">
    <source>
        <dbReference type="Proteomes" id="UP001059041"/>
    </source>
</evidence>
<dbReference type="PANTHER" id="PTHR23037:SF46">
    <property type="entry name" value="INTERLEUKIN 5 RECEPTOR SUBUNIT ALPHA"/>
    <property type="match status" value="1"/>
</dbReference>
<dbReference type="InterPro" id="IPR036116">
    <property type="entry name" value="FN3_sf"/>
</dbReference>
<dbReference type="GO" id="GO:0004896">
    <property type="term" value="F:cytokine receptor activity"/>
    <property type="evidence" value="ECO:0007669"/>
    <property type="project" value="TreeGrafter"/>
</dbReference>
<evidence type="ECO:0000313" key="10">
    <source>
        <dbReference type="EMBL" id="KAI7815018.1"/>
    </source>
</evidence>
<proteinExistence type="predicted"/>
<keyword evidence="11" id="KW-1185">Reference proteome</keyword>
<feature type="domain" description="Type I cytokine receptor cytokine-binding" evidence="9">
    <location>
        <begin position="101"/>
        <end position="183"/>
    </location>
</feature>
<evidence type="ECO:0000259" key="9">
    <source>
        <dbReference type="Pfam" id="PF09240"/>
    </source>
</evidence>
<dbReference type="Pfam" id="PF09240">
    <property type="entry name" value="IL6Ra-bind"/>
    <property type="match status" value="1"/>
</dbReference>
<dbReference type="Gene3D" id="2.60.40.10">
    <property type="entry name" value="Immunoglobulins"/>
    <property type="match status" value="1"/>
</dbReference>